<proteinExistence type="predicted"/>
<keyword evidence="5" id="KW-1185">Reference proteome</keyword>
<dbReference type="SUPFAM" id="SSF52540">
    <property type="entry name" value="P-loop containing nucleoside triphosphate hydrolases"/>
    <property type="match status" value="1"/>
</dbReference>
<evidence type="ECO:0000256" key="1">
    <source>
        <dbReference type="ARBA" id="ARBA00022801"/>
    </source>
</evidence>
<keyword evidence="1" id="KW-0378">Hydrolase</keyword>
<dbReference type="Pfam" id="PF14363">
    <property type="entry name" value="AAA_assoc"/>
    <property type="match status" value="1"/>
</dbReference>
<dbReference type="EMBL" id="JAUIZM010000006">
    <property type="protein sequence ID" value="KAK1380048.1"/>
    <property type="molecule type" value="Genomic_DNA"/>
</dbReference>
<dbReference type="Pfam" id="PF25568">
    <property type="entry name" value="AAA_lid_At3g28540"/>
    <property type="match status" value="1"/>
</dbReference>
<evidence type="ECO:0008006" key="6">
    <source>
        <dbReference type="Google" id="ProtNLM"/>
    </source>
</evidence>
<dbReference type="Proteomes" id="UP001237642">
    <property type="component" value="Unassembled WGS sequence"/>
</dbReference>
<dbReference type="Gene3D" id="3.40.50.300">
    <property type="entry name" value="P-loop containing nucleotide triphosphate hydrolases"/>
    <property type="match status" value="1"/>
</dbReference>
<evidence type="ECO:0000313" key="4">
    <source>
        <dbReference type="EMBL" id="KAK1380048.1"/>
    </source>
</evidence>
<gene>
    <name evidence="4" type="ORF">POM88_026792</name>
</gene>
<organism evidence="4 5">
    <name type="scientific">Heracleum sosnowskyi</name>
    <dbReference type="NCBI Taxonomy" id="360622"/>
    <lineage>
        <taxon>Eukaryota</taxon>
        <taxon>Viridiplantae</taxon>
        <taxon>Streptophyta</taxon>
        <taxon>Embryophyta</taxon>
        <taxon>Tracheophyta</taxon>
        <taxon>Spermatophyta</taxon>
        <taxon>Magnoliopsida</taxon>
        <taxon>eudicotyledons</taxon>
        <taxon>Gunneridae</taxon>
        <taxon>Pentapetalae</taxon>
        <taxon>asterids</taxon>
        <taxon>campanulids</taxon>
        <taxon>Apiales</taxon>
        <taxon>Apiaceae</taxon>
        <taxon>Apioideae</taxon>
        <taxon>apioid superclade</taxon>
        <taxon>Tordylieae</taxon>
        <taxon>Tordyliinae</taxon>
        <taxon>Heracleum</taxon>
    </lineage>
</organism>
<dbReference type="InterPro" id="IPR058017">
    <property type="entry name" value="At3g28540-like_C"/>
</dbReference>
<dbReference type="PANTHER" id="PTHR23070">
    <property type="entry name" value="BCS1 AAA-TYPE ATPASE"/>
    <property type="match status" value="1"/>
</dbReference>
<evidence type="ECO:0000313" key="5">
    <source>
        <dbReference type="Proteomes" id="UP001237642"/>
    </source>
</evidence>
<dbReference type="InterPro" id="IPR027417">
    <property type="entry name" value="P-loop_NTPase"/>
</dbReference>
<accession>A0AAD8I782</accession>
<comment type="caution">
    <text evidence="4">The sequence shown here is derived from an EMBL/GenBank/DDBJ whole genome shotgun (WGS) entry which is preliminary data.</text>
</comment>
<name>A0AAD8I782_9APIA</name>
<dbReference type="InterPro" id="IPR025753">
    <property type="entry name" value="AAA_N_dom"/>
</dbReference>
<feature type="domain" description="AAA+ ATPase At3g28540-like C-terminal" evidence="3">
    <location>
        <begin position="327"/>
        <end position="372"/>
    </location>
</feature>
<evidence type="ECO:0000259" key="3">
    <source>
        <dbReference type="Pfam" id="PF25568"/>
    </source>
</evidence>
<dbReference type="AlphaFoldDB" id="A0AAD8I782"/>
<dbReference type="InterPro" id="IPR050747">
    <property type="entry name" value="Mitochondrial_chaperone_BCS1"/>
</dbReference>
<protein>
    <recommendedName>
        <fullName evidence="6">ATPase AAA-type core domain-containing protein</fullName>
    </recommendedName>
</protein>
<reference evidence="4" key="1">
    <citation type="submission" date="2023-02" db="EMBL/GenBank/DDBJ databases">
        <title>Genome of toxic invasive species Heracleum sosnowskyi carries increased number of genes despite the absence of recent whole-genome duplications.</title>
        <authorList>
            <person name="Schelkunov M."/>
            <person name="Shtratnikova V."/>
            <person name="Makarenko M."/>
            <person name="Klepikova A."/>
            <person name="Omelchenko D."/>
            <person name="Novikova G."/>
            <person name="Obukhova E."/>
            <person name="Bogdanov V."/>
            <person name="Penin A."/>
            <person name="Logacheva M."/>
        </authorList>
    </citation>
    <scope>NUCLEOTIDE SEQUENCE</scope>
    <source>
        <strain evidence="4">Hsosn_3</strain>
        <tissue evidence="4">Leaf</tissue>
    </source>
</reference>
<feature type="domain" description="AAA-type ATPase N-terminal" evidence="2">
    <location>
        <begin position="34"/>
        <end position="129"/>
    </location>
</feature>
<evidence type="ECO:0000259" key="2">
    <source>
        <dbReference type="Pfam" id="PF14363"/>
    </source>
</evidence>
<reference evidence="4" key="2">
    <citation type="submission" date="2023-05" db="EMBL/GenBank/DDBJ databases">
        <authorList>
            <person name="Schelkunov M.I."/>
        </authorList>
    </citation>
    <scope>NUCLEOTIDE SEQUENCE</scope>
    <source>
        <strain evidence="4">Hsosn_3</strain>
        <tissue evidence="4">Leaf</tissue>
    </source>
</reference>
<sequence>MSLNGLPSPATIYATYASVSSSVMLLRTTFHQIVPRQVQQYVLYAITRFFYRPIVPDQSTLVVEESRGMAQNYMYDSVQIYMTTKDNPKTNCLKISQSQIDQKLTSKLAYSQEITEFYQGIEIKWAFICRRTENTFGKNNSQGSGDIMKKWFELRFKKVHKQTMMDSYILFVPEEVKAIKNANRVVKLHTLGNVYGALRCWDSITLEHSSIFETLAMEPNEKKALKDDLDLFVKRKDYFKRLLNVTSDFVFRRLLLGTANRSILVIEDIDCSVELPDRKIEDKRDNSNHDLKFTLSGLLNFIHGIWSSCGDERIIIFTTNNKDKLDLALEIEELFGSVQVTPAEVVEELMKASDADVCLGGLVNFLNYKKRKRTTIGDGDGENTDHGVKLIPQSKEMKTNGCC</sequence>
<dbReference type="GO" id="GO:0016787">
    <property type="term" value="F:hydrolase activity"/>
    <property type="evidence" value="ECO:0007669"/>
    <property type="project" value="UniProtKB-KW"/>
</dbReference>